<dbReference type="GO" id="GO:0042601">
    <property type="term" value="C:endospore-forming forespore"/>
    <property type="evidence" value="ECO:0007669"/>
    <property type="project" value="TreeGrafter"/>
</dbReference>
<keyword evidence="1" id="KW-0167">Capsid protein</keyword>
<dbReference type="PANTHER" id="PTHR39179:SF3">
    <property type="entry name" value="COTS-RELATED PROTEIN"/>
    <property type="match status" value="1"/>
</dbReference>
<sequence>MYDHGLSTLEQYGLTARSAFRIRGALLCQTEEGLLILKEFSGSEKKLLKQQELLLSIQEKGGLVDVFLENKEGSLISRDKDNIPYTLQRWYEGRECDTKSREDILLGVRTLASLHKIMKLPPAEEYMGRSLKDEYLRHNQELRKIRKFIRKKGASSPFEKEFLSSVEWFLKRGEEALEMLEDSSYGRLKEEAGKEGWICHGEYNQHNILMLQGRTAVTNFGHWSFDVQMVDLYRFMRKILEKYNWNPELAKKMLWTYSQERRISREEWEHLRIRFTYPEKYWKLSNYYYSHNKAWISEKNNEKLKILIRQKEIWKRFTDQCFLHYPF</sequence>
<gene>
    <name evidence="1" type="ORF">IAA21_06220</name>
</gene>
<organism evidence="1 2">
    <name type="scientific">Candidatus Blautia faecigallinarum</name>
    <dbReference type="NCBI Taxonomy" id="2838488"/>
    <lineage>
        <taxon>Bacteria</taxon>
        <taxon>Bacillati</taxon>
        <taxon>Bacillota</taxon>
        <taxon>Clostridia</taxon>
        <taxon>Lachnospirales</taxon>
        <taxon>Lachnospiraceae</taxon>
        <taxon>Blautia</taxon>
    </lineage>
</organism>
<dbReference type="PANTHER" id="PTHR39179">
    <property type="entry name" value="SPORE COAT PROTEIN I"/>
    <property type="match status" value="1"/>
</dbReference>
<dbReference type="InterPro" id="IPR011009">
    <property type="entry name" value="Kinase-like_dom_sf"/>
</dbReference>
<accession>A0A9D2DSG6</accession>
<protein>
    <submittedName>
        <fullName evidence="1">CotS family spore coat protein</fullName>
    </submittedName>
</protein>
<proteinExistence type="predicted"/>
<evidence type="ECO:0000313" key="1">
    <source>
        <dbReference type="EMBL" id="HIZ22377.1"/>
    </source>
</evidence>
<dbReference type="InterPro" id="IPR047175">
    <property type="entry name" value="CotS-like"/>
</dbReference>
<dbReference type="Gene3D" id="3.90.1200.10">
    <property type="match status" value="1"/>
</dbReference>
<reference evidence="1" key="1">
    <citation type="journal article" date="2021" name="PeerJ">
        <title>Extensive microbial diversity within the chicken gut microbiome revealed by metagenomics and culture.</title>
        <authorList>
            <person name="Gilroy R."/>
            <person name="Ravi A."/>
            <person name="Getino M."/>
            <person name="Pursley I."/>
            <person name="Horton D.L."/>
            <person name="Alikhan N.F."/>
            <person name="Baker D."/>
            <person name="Gharbi K."/>
            <person name="Hall N."/>
            <person name="Watson M."/>
            <person name="Adriaenssens E.M."/>
            <person name="Foster-Nyarko E."/>
            <person name="Jarju S."/>
            <person name="Secka A."/>
            <person name="Antonio M."/>
            <person name="Oren A."/>
            <person name="Chaudhuri R.R."/>
            <person name="La Ragione R."/>
            <person name="Hildebrand F."/>
            <person name="Pallen M.J."/>
        </authorList>
    </citation>
    <scope>NUCLEOTIDE SEQUENCE</scope>
    <source>
        <strain evidence="1">14324</strain>
    </source>
</reference>
<dbReference type="Proteomes" id="UP000824041">
    <property type="component" value="Unassembled WGS sequence"/>
</dbReference>
<dbReference type="InterPro" id="IPR014255">
    <property type="entry name" value="Spore_coat_CotS"/>
</dbReference>
<name>A0A9D2DSG6_9FIRM</name>
<reference evidence="1" key="2">
    <citation type="submission" date="2021-04" db="EMBL/GenBank/DDBJ databases">
        <authorList>
            <person name="Gilroy R."/>
        </authorList>
    </citation>
    <scope>NUCLEOTIDE SEQUENCE</scope>
    <source>
        <strain evidence="1">14324</strain>
    </source>
</reference>
<comment type="caution">
    <text evidence="1">The sequence shown here is derived from an EMBL/GenBank/DDBJ whole genome shotgun (WGS) entry which is preliminary data.</text>
</comment>
<dbReference type="EMBL" id="DXBU01000090">
    <property type="protein sequence ID" value="HIZ22377.1"/>
    <property type="molecule type" value="Genomic_DNA"/>
</dbReference>
<dbReference type="AlphaFoldDB" id="A0A9D2DSG6"/>
<keyword evidence="1" id="KW-0946">Virion</keyword>
<dbReference type="NCBIfam" id="TIGR02906">
    <property type="entry name" value="spore_CotS"/>
    <property type="match status" value="1"/>
</dbReference>
<dbReference type="SUPFAM" id="SSF56112">
    <property type="entry name" value="Protein kinase-like (PK-like)"/>
    <property type="match status" value="1"/>
</dbReference>
<evidence type="ECO:0000313" key="2">
    <source>
        <dbReference type="Proteomes" id="UP000824041"/>
    </source>
</evidence>